<reference evidence="1" key="1">
    <citation type="submission" date="2022-11" db="EMBL/GenBank/DDBJ databases">
        <title>WGS of Natronobacillus azotifigens 24KS-1, an anaerobic diazotrophic haloalkaliphile from soda-rich habitats.</title>
        <authorList>
            <person name="Sorokin D.Y."/>
            <person name="Merkel A.Y."/>
        </authorList>
    </citation>
    <scope>NUCLEOTIDE SEQUENCE</scope>
    <source>
        <strain evidence="1">24KS-1</strain>
    </source>
</reference>
<gene>
    <name evidence="1" type="ORF">OWO01_03625</name>
</gene>
<dbReference type="RefSeq" id="WP_268779068.1">
    <property type="nucleotide sequence ID" value="NZ_JAPRAT010000004.1"/>
</dbReference>
<evidence type="ECO:0000313" key="2">
    <source>
        <dbReference type="Proteomes" id="UP001084197"/>
    </source>
</evidence>
<dbReference type="InterPro" id="IPR003718">
    <property type="entry name" value="OsmC/Ohr_fam"/>
</dbReference>
<dbReference type="InterPro" id="IPR015946">
    <property type="entry name" value="KH_dom-like_a/b"/>
</dbReference>
<dbReference type="PANTHER" id="PTHR35368">
    <property type="entry name" value="HYDROPEROXIDE REDUCTASE"/>
    <property type="match status" value="1"/>
</dbReference>
<evidence type="ECO:0000313" key="1">
    <source>
        <dbReference type="EMBL" id="MCZ0702301.1"/>
    </source>
</evidence>
<dbReference type="InterPro" id="IPR052924">
    <property type="entry name" value="OsmC/Ohr_hydroprdx_reductase"/>
</dbReference>
<dbReference type="Proteomes" id="UP001084197">
    <property type="component" value="Unassembled WGS sequence"/>
</dbReference>
<organism evidence="1 2">
    <name type="scientific">Natronobacillus azotifigens</name>
    <dbReference type="NCBI Taxonomy" id="472978"/>
    <lineage>
        <taxon>Bacteria</taxon>
        <taxon>Bacillati</taxon>
        <taxon>Bacillota</taxon>
        <taxon>Bacilli</taxon>
        <taxon>Bacillales</taxon>
        <taxon>Bacillaceae</taxon>
        <taxon>Natronobacillus</taxon>
    </lineage>
</organism>
<protein>
    <submittedName>
        <fullName evidence="1">OsmC family protein</fullName>
    </submittedName>
</protein>
<dbReference type="EMBL" id="JAPRAT010000004">
    <property type="protein sequence ID" value="MCZ0702301.1"/>
    <property type="molecule type" value="Genomic_DNA"/>
</dbReference>
<dbReference type="PANTHER" id="PTHR35368:SF1">
    <property type="entry name" value="HYDROPEROXIDE REDUCTASE"/>
    <property type="match status" value="1"/>
</dbReference>
<dbReference type="Gene3D" id="3.30.300.20">
    <property type="match status" value="1"/>
</dbReference>
<dbReference type="AlphaFoldDB" id="A0A9J6R9M1"/>
<comment type="caution">
    <text evidence="1">The sequence shown here is derived from an EMBL/GenBank/DDBJ whole genome shotgun (WGS) entry which is preliminary data.</text>
</comment>
<accession>A0A9J6R9M1</accession>
<keyword evidence="2" id="KW-1185">Reference proteome</keyword>
<dbReference type="InterPro" id="IPR036102">
    <property type="entry name" value="OsmC/Ohrsf"/>
</dbReference>
<name>A0A9J6R9M1_9BACI</name>
<dbReference type="SUPFAM" id="SSF82784">
    <property type="entry name" value="OsmC-like"/>
    <property type="match status" value="1"/>
</dbReference>
<proteinExistence type="predicted"/>
<dbReference type="Pfam" id="PF02566">
    <property type="entry name" value="OsmC"/>
    <property type="match status" value="1"/>
</dbReference>
<sequence length="153" mass="17137">MSVKTFQASSQLKEKYLIENTARQHRAFVDEPASFGGTDEAMNPLELLLSALGSCQSVVARTYAEKFDVDLLDFKVELEGDINLDGFFDKADVRPGFSDVRASYFIRTNASEEKVKQFVEFLEAHCPIVDTIANTVQFSSSYQINQSKTEESS</sequence>